<evidence type="ECO:0000259" key="4">
    <source>
        <dbReference type="PROSITE" id="PS50020"/>
    </source>
</evidence>
<feature type="active site" description="Glycyl thioester intermediate" evidence="2">
    <location>
        <position position="3335"/>
    </location>
</feature>
<dbReference type="InterPro" id="IPR001202">
    <property type="entry name" value="WW_dom"/>
</dbReference>
<dbReference type="SUPFAM" id="SSF46934">
    <property type="entry name" value="UBA-like"/>
    <property type="match status" value="1"/>
</dbReference>
<dbReference type="EMBL" id="JBGBPQ010000005">
    <property type="protein sequence ID" value="KAL1524190.1"/>
    <property type="molecule type" value="Genomic_DNA"/>
</dbReference>
<proteinExistence type="predicted"/>
<feature type="compositionally biased region" description="Basic and acidic residues" evidence="3">
    <location>
        <begin position="86"/>
        <end position="98"/>
    </location>
</feature>
<feature type="region of interest" description="Disordered" evidence="3">
    <location>
        <begin position="1292"/>
        <end position="1324"/>
    </location>
</feature>
<dbReference type="Pfam" id="PF00632">
    <property type="entry name" value="HECT"/>
    <property type="match status" value="1"/>
</dbReference>
<dbReference type="GO" id="GO:0004842">
    <property type="term" value="F:ubiquitin-protein transferase activity"/>
    <property type="evidence" value="ECO:0007669"/>
    <property type="project" value="InterPro"/>
</dbReference>
<feature type="compositionally biased region" description="Pro residues" evidence="3">
    <location>
        <begin position="1142"/>
        <end position="1152"/>
    </location>
</feature>
<dbReference type="PANTHER" id="PTHR46654">
    <property type="entry name" value="E3 UBIQUITIN-PROTEIN LIGASE HECTD3"/>
    <property type="match status" value="1"/>
</dbReference>
<organism evidence="7 8">
    <name type="scientific">Prymnesium parvum</name>
    <name type="common">Toxic golden alga</name>
    <dbReference type="NCBI Taxonomy" id="97485"/>
    <lineage>
        <taxon>Eukaryota</taxon>
        <taxon>Haptista</taxon>
        <taxon>Haptophyta</taxon>
        <taxon>Prymnesiophyceae</taxon>
        <taxon>Prymnesiales</taxon>
        <taxon>Prymnesiaceae</taxon>
        <taxon>Prymnesium</taxon>
    </lineage>
</organism>
<dbReference type="PROSITE" id="PS50030">
    <property type="entry name" value="UBA"/>
    <property type="match status" value="1"/>
</dbReference>
<dbReference type="Gene3D" id="1.10.8.10">
    <property type="entry name" value="DNA helicase RuvA subunit, C-terminal domain"/>
    <property type="match status" value="1"/>
</dbReference>
<dbReference type="SUPFAM" id="SSF51045">
    <property type="entry name" value="WW domain"/>
    <property type="match status" value="1"/>
</dbReference>
<dbReference type="SMART" id="SM00119">
    <property type="entry name" value="HECTc"/>
    <property type="match status" value="1"/>
</dbReference>
<feature type="region of interest" description="Disordered" evidence="3">
    <location>
        <begin position="83"/>
        <end position="131"/>
    </location>
</feature>
<dbReference type="SUPFAM" id="SSF56204">
    <property type="entry name" value="Hect, E3 ligase catalytic domain"/>
    <property type="match status" value="1"/>
</dbReference>
<keyword evidence="8" id="KW-1185">Reference proteome</keyword>
<dbReference type="InterPro" id="IPR000569">
    <property type="entry name" value="HECT_dom"/>
</dbReference>
<dbReference type="Pfam" id="PF00397">
    <property type="entry name" value="WW"/>
    <property type="match status" value="1"/>
</dbReference>
<dbReference type="InterPro" id="IPR035983">
    <property type="entry name" value="Hect_E3_ubiquitin_ligase"/>
</dbReference>
<keyword evidence="1 2" id="KW-0833">Ubl conjugation pathway</keyword>
<feature type="compositionally biased region" description="Low complexity" evidence="3">
    <location>
        <begin position="1306"/>
        <end position="1323"/>
    </location>
</feature>
<gene>
    <name evidence="7" type="ORF">AB1Y20_019098</name>
</gene>
<feature type="compositionally biased region" description="Acidic residues" evidence="3">
    <location>
        <begin position="116"/>
        <end position="129"/>
    </location>
</feature>
<dbReference type="PROSITE" id="PS50020">
    <property type="entry name" value="WW_DOMAIN_2"/>
    <property type="match status" value="1"/>
</dbReference>
<feature type="compositionally biased region" description="Low complexity" evidence="3">
    <location>
        <begin position="2136"/>
        <end position="2147"/>
    </location>
</feature>
<dbReference type="SMART" id="SM00165">
    <property type="entry name" value="UBA"/>
    <property type="match status" value="2"/>
</dbReference>
<evidence type="ECO:0000256" key="3">
    <source>
        <dbReference type="SAM" id="MobiDB-lite"/>
    </source>
</evidence>
<evidence type="ECO:0000259" key="5">
    <source>
        <dbReference type="PROSITE" id="PS50030"/>
    </source>
</evidence>
<evidence type="ECO:0000259" key="6">
    <source>
        <dbReference type="PROSITE" id="PS50237"/>
    </source>
</evidence>
<feature type="domain" description="HECT" evidence="6">
    <location>
        <begin position="3018"/>
        <end position="3367"/>
    </location>
</feature>
<dbReference type="Gene3D" id="3.90.1750.10">
    <property type="entry name" value="Hect, E3 ligase catalytic domains"/>
    <property type="match status" value="1"/>
</dbReference>
<evidence type="ECO:0008006" key="9">
    <source>
        <dbReference type="Google" id="ProtNLM"/>
    </source>
</evidence>
<dbReference type="SMART" id="SM00456">
    <property type="entry name" value="WW"/>
    <property type="match status" value="1"/>
</dbReference>
<feature type="region of interest" description="Disordered" evidence="3">
    <location>
        <begin position="1119"/>
        <end position="1164"/>
    </location>
</feature>
<feature type="region of interest" description="Disordered" evidence="3">
    <location>
        <begin position="1221"/>
        <end position="1278"/>
    </location>
</feature>
<feature type="region of interest" description="Disordered" evidence="3">
    <location>
        <begin position="2129"/>
        <end position="2152"/>
    </location>
</feature>
<feature type="compositionally biased region" description="Pro residues" evidence="3">
    <location>
        <begin position="1124"/>
        <end position="1134"/>
    </location>
</feature>
<dbReference type="InterPro" id="IPR015940">
    <property type="entry name" value="UBA"/>
</dbReference>
<name>A0AB34JQR4_PRYPA</name>
<feature type="region of interest" description="Disordered" evidence="3">
    <location>
        <begin position="1652"/>
        <end position="1690"/>
    </location>
</feature>
<dbReference type="InterPro" id="IPR036020">
    <property type="entry name" value="WW_dom_sf"/>
</dbReference>
<dbReference type="CDD" id="cd14270">
    <property type="entry name" value="UBA"/>
    <property type="match status" value="1"/>
</dbReference>
<comment type="caution">
    <text evidence="7">The sequence shown here is derived from an EMBL/GenBank/DDBJ whole genome shotgun (WGS) entry which is preliminary data.</text>
</comment>
<sequence length="3383" mass="369188">MFATATKALRINERTDAPPANERNVLAFLHSGFADQHLGTLLLPAVDVDETAYPLLPPGWEQRMDERTGRIFFVDHNTCTTTWTDPRVDSVRRGDRMAGDGGSPSTERGAPVNDDRDAEDDEDDEEEAEGAAADLATFSLGIVLPDRGKQMVQWSRAVDRTAFEGLTKATRGLRIDAEALQIARYLMLQSLHQAIVARLLNAPSEPFAESVLWERRKDVLSTLAAGPAQTIAAPRDLFTREAWHLLQKHTSAGLTKSYQRSIFSASKLNLRKVRKVLLAAIPPPDARLPPEPLPLPTGMQAQLLELVLQPPKDGEQVSTEAVGVFLAATDSLVALALHTGSVMALLQVPRAIFCCGVSLPTLPIGPRLYYLQRRALAHQSPLWQGYAYWASEAGLRLLSPQDPETVQTETAATIVLMSSATLASSVWSSLAVREGAKLREGGGAPRLEELVRCVIAMSSNESTSSSLSAQQVTEMWQPLAVELNGDTLLTLASLLASLLSGNRDKREIVAAICALRLLTVHLLFYCRCRLDAATVLLPPPPAADEPSTGRGLRASLLERMFAVLLVHVNDVGTPLREVWGAMQAEVLCALLAGHTTFFPLAQTHAPLLLACLEKCGDRPEQQRVAPMFVKYTNALMGWLAAQRLVSALIIPEPSTLTAAALHAAVPRALQPQVLSYHETQTALTQWLLDVVEREARTAMQSPPADAEPSACLKLLIAAMHEVLARAALTGSTHEPHTMSLAFLSEQLLGRATDVLAAAPRPDSAQEQSFLQLKLSGTFVCAMMPWLVDSLTLFSAYPFEHAWRLLPVVLPLLHTLRRLLESHDAESAATSAAGIQSARAVTIESAHMYKGRAAVSKKAAKDKKARDVVRTLEKHEWPGATQLQLRFDRRCYTEEGDWLTLTFSKDGVMLPSRTLRLGGAWGSWPKQPVLVPADTVYSEFTYALHARHDEMWGYAINVVASKRGHAGGDLTPPLVQLQRSLVYLGSKFASLLVAAEPVTEAEKEQRHWLQSPLFVRGLPLQLPPDHALMHPFFGVKPAGDDDAAVDTSDAAFLADLAGLDGGAATRLHEYMLATTPELTDTPWQPAERELLACLLSYHAFLPEARKAARLVATHSAAIRRAHPLPSAPPSPPGSPPAARRARPPSPPPSPPGEAAPSDVDLVPADPTPEELEELEALVAELGLPPAAGAEEGEESADVDKAVAVEVQAVPSGVYYAEVMPSQDVQESSNDPASMPAPLPPPAGKSQENVQAADADDGEARDSAPLDAGPSATSADEDMGAVETNVDAALDAEGAAEAAAAPEEEAAGEPSEAAGGEAAPAAAGVDDGEEWCEGAGVAFGVDWAGLRQLWESVRVLYKDMQDAHARAAPHDPSDIDDFEGLPRKIHFMFSIAQQPPVATPPAEDTDMQQLGATLGSHVQQLFRNLFHQRPAESAGRSVEAEAVGWGCARVASAQISQLLYRQQCRAYSRAAGYHAMCELLRATREVPQMQCKLLSALVAVLRPISDDASASILSSHYLRDVACAGPHACRRLRLAFAATSEELLKLVTSGMGVRNTRMPMHRLLGLTCLLHFETRLDDLPVLKAVGLIPKLHSMVRQMHGCDWTPGEEALPERPAAERHQRWQRVDAFDQKQSRILQLLFHSFVSRAISLLTSNAAGPSRPARTSVRTPRGAGSSTHGGRPPLQRQEESTGSSTRLFSDLKEQIFSLLLRDVEDGASQMHELLQGGRATFVGADTTGDEWACAERFMHGSLAMLFQLLVCRAATPPALASDRWLRALFCALHVGSLRCTRLILRALSKVLPHRDSSAITVELMSPPHGSSASEEFVAAMRGQDAPSPLVSFLLMVLGGQNAGEMGVPFNFFSGCALWRNGQVQSAIAAEVIALLRSLMLSDRWAELLQQAFTDALVCVPAVVDCLRNDPSGSHLLDTKLLHDAMRALGVLSVLGGNLPSLFVGCRVSISAADPTQERGQRQEGVLARWDGAEDDEALVLVDAQLSELRLVSVSALRLLPVDEAALPAGTFPLSSRVMPCFEVFLPRNQPSGLQTSFMFGLLQTRVLKALQGLLMHQPSSKCVLDYGLLPGIMSSAAMPVPLVGIHRTEVLQTRVAMLEQMHREAASAAYYAKCSTSAGRAVSRRRQCEPQPSEASSSSLEAEESYPAELRGHVQTLTDMGFQQTLCQKAVGMFGEDMESAVAWLASGQAQENHRVKRSRSWQLAEELAQAMGTFSEAACRAALQKVGNDVNAAAILLLEQGFALEAEIAAQGDDQDETFRPSFTSEVDDEEEAPTVRTVSFRPAHDSFVSEPPATRSVERSASRESFSIDGKIEVDEFISAAPPVHPILPDVEETDSRGMMAEMTAVELLQKRDSTKLAMPPLAVEDCLPGRLMRPTPLAANRNCVLNSVDLDNTGNILSMRVPESDVMHVVLRPMTQCQRAEASLINHFPELRHLGANSSGLGAVSGAAHTTLGIMLARQAVLYLLADVQGLQRSDADSQSAFNLQQLGQPRDLLDLLKLAFYSSGGRHFSGGASPFAKMWSLMESLMNVESDTAQLSAFRGLPRLLRDDALGHIRRELRGCATLNSSHPLGGSKLSGCHKLSIPGATKILVQMDARSQLGGSAYLLFCLDEAGLQPVGKWQGVAANHWRNILVHGDEVWVHLKGEVPPKSAKHLWGFRVRIAAQGWKPPEVESEALEAPLPIGWHLLDLLSKHRPLELLTSQTYFFLARYLHATDAPHHPLAASLLLRLLKLPDSAFSANRVDPRDTWPMDQLLTLGAHVDWHAENATDPVSGLLPLRIQLFSEVVAHAWLRVKNGNGSPPPSRPWIDGVVTLSTAAQFFLDGTDPLAQLPTEWLAKLQDAGMDVLQIHVNWNPTLYAPLIAHAIRCVGPKAELLKIPANTLPVAERGPLAGCSASTLRIHFALVQQFNSVLQSYFSFVYTGHSERAHTLGAQLCSLRELIFAEVKQSAWAKMLDATAPIHDSKWCKANPPPVVTVNRHRAAKERTDRRGKMKHSIFAQLHSQLQVVDVDQLKRRDRAFKVKFAGEAADDYGGPYREVFTSLCSELQNEEVLPLLLLTPNGQHNLGSNRDRYVMQPASTSAELLQWYEFIGVLMGIALLQKETVLGLNLCSVIWKQLVQQVADATDLAAFDEMVCQSLIKIENIENEGVDEEMFSDLIFEVFTAQLSNGVEERAEICEGGSELDVTWHNRKQYCDLVLKTRLREGRTQTQAVLRGLSAILPVRLFPLFTHREFELMVCGTPDINVTDLRRHTRYGVSVDPNEPHIQLFWQVLESFAPHERSQFLTFIWGRNRLPATEEEWADQSMKIHTLDTTTPDQHFPVSHTCFFSMEWPRYSSFSIARTKFLYAIINCTDMDMDTTAEGRANLAMSIEDD</sequence>
<dbReference type="InterPro" id="IPR042469">
    <property type="entry name" value="HECTD3"/>
</dbReference>
<dbReference type="InterPro" id="IPR009060">
    <property type="entry name" value="UBA-like_sf"/>
</dbReference>
<dbReference type="CDD" id="cd00201">
    <property type="entry name" value="WW"/>
    <property type="match status" value="1"/>
</dbReference>
<dbReference type="PANTHER" id="PTHR46654:SF1">
    <property type="entry name" value="E3 UBIQUITIN-PROTEIN LIGASE HECTD3"/>
    <property type="match status" value="1"/>
</dbReference>
<accession>A0AB34JQR4</accession>
<dbReference type="PROSITE" id="PS01159">
    <property type="entry name" value="WW_DOMAIN_1"/>
    <property type="match status" value="1"/>
</dbReference>
<evidence type="ECO:0000313" key="7">
    <source>
        <dbReference type="EMBL" id="KAL1524190.1"/>
    </source>
</evidence>
<dbReference type="Gene3D" id="3.30.2410.10">
    <property type="entry name" value="Hect, E3 ligase catalytic domain"/>
    <property type="match status" value="1"/>
</dbReference>
<feature type="domain" description="WW" evidence="4">
    <location>
        <begin position="54"/>
        <end position="88"/>
    </location>
</feature>
<evidence type="ECO:0000313" key="8">
    <source>
        <dbReference type="Proteomes" id="UP001515480"/>
    </source>
</evidence>
<protein>
    <recommendedName>
        <fullName evidence="9">HECT-type E3 ubiquitin transferase</fullName>
    </recommendedName>
</protein>
<dbReference type="Proteomes" id="UP001515480">
    <property type="component" value="Unassembled WGS sequence"/>
</dbReference>
<reference evidence="7 8" key="1">
    <citation type="journal article" date="2024" name="Science">
        <title>Giant polyketide synthase enzymes in the biosynthesis of giant marine polyether toxins.</title>
        <authorList>
            <person name="Fallon T.R."/>
            <person name="Shende V.V."/>
            <person name="Wierzbicki I.H."/>
            <person name="Pendleton A.L."/>
            <person name="Watervoot N.F."/>
            <person name="Auber R.P."/>
            <person name="Gonzalez D.J."/>
            <person name="Wisecaver J.H."/>
            <person name="Moore B.S."/>
        </authorList>
    </citation>
    <scope>NUCLEOTIDE SEQUENCE [LARGE SCALE GENOMIC DNA]</scope>
    <source>
        <strain evidence="7 8">12B1</strain>
    </source>
</reference>
<feature type="region of interest" description="Disordered" evidence="3">
    <location>
        <begin position="2261"/>
        <end position="2311"/>
    </location>
</feature>
<dbReference type="PROSITE" id="PS50237">
    <property type="entry name" value="HECT"/>
    <property type="match status" value="1"/>
</dbReference>
<dbReference type="Gene3D" id="2.20.70.10">
    <property type="match status" value="1"/>
</dbReference>
<evidence type="ECO:0000256" key="2">
    <source>
        <dbReference type="PROSITE-ProRule" id="PRU00104"/>
    </source>
</evidence>
<dbReference type="Gene3D" id="3.30.2160.10">
    <property type="entry name" value="Hect, E3 ligase catalytic domain"/>
    <property type="match status" value="1"/>
</dbReference>
<feature type="domain" description="UBA" evidence="5">
    <location>
        <begin position="2148"/>
        <end position="2195"/>
    </location>
</feature>
<evidence type="ECO:0000256" key="1">
    <source>
        <dbReference type="ARBA" id="ARBA00022786"/>
    </source>
</evidence>